<dbReference type="EMBL" id="JAKIKS010000003">
    <property type="protein sequence ID" value="MCL1123189.1"/>
    <property type="molecule type" value="Genomic_DNA"/>
</dbReference>
<reference evidence="1 2" key="1">
    <citation type="submission" date="2022-01" db="EMBL/GenBank/DDBJ databases">
        <title>Whole genome-based taxonomy of the Shewanellaceae.</title>
        <authorList>
            <person name="Martin-Rodriguez A.J."/>
        </authorList>
    </citation>
    <scope>NUCLEOTIDE SEQUENCE [LARGE SCALE GENOMIC DNA]</scope>
    <source>
        <strain evidence="1 2">DSM 17177</strain>
    </source>
</reference>
<comment type="caution">
    <text evidence="1">The sequence shown here is derived from an EMBL/GenBank/DDBJ whole genome shotgun (WGS) entry which is preliminary data.</text>
</comment>
<evidence type="ECO:0000313" key="1">
    <source>
        <dbReference type="EMBL" id="MCL1123189.1"/>
    </source>
</evidence>
<protein>
    <submittedName>
        <fullName evidence="1">Uncharacterized protein</fullName>
    </submittedName>
</protein>
<dbReference type="Proteomes" id="UP001203423">
    <property type="component" value="Unassembled WGS sequence"/>
</dbReference>
<name>A0ABT0L6J5_9GAMM</name>
<organism evidence="1 2">
    <name type="scientific">Shewanella surugensis</name>
    <dbReference type="NCBI Taxonomy" id="212020"/>
    <lineage>
        <taxon>Bacteria</taxon>
        <taxon>Pseudomonadati</taxon>
        <taxon>Pseudomonadota</taxon>
        <taxon>Gammaproteobacteria</taxon>
        <taxon>Alteromonadales</taxon>
        <taxon>Shewanellaceae</taxon>
        <taxon>Shewanella</taxon>
    </lineage>
</organism>
<proteinExistence type="predicted"/>
<sequence>MKNNDIFDALSKNFQSGDTPTEAHFSELISEAITLNVSQSIAETDIYHDNIAGVITENVMNLAELSSSLLNYDDATVELDDFLLLTAQLQPEDNGIYQLVGQLVEVESFIDITDKIIDINVLTDDEMSGNGLINGGYVKLNQQDEPTENGLYQYDEGGLTTVSYQQTDQHIEDVDHLPVALIAALALNPEDIVLITNELDNAILGLYHYQSTWIKHNEDYHLGYAIITHTEPSSLWFIYRFDNTSKASYWNQRLDVNAAQLLKGTINNARLPDSITGKAFSGSFDGIFNGNGASLTDLNADNIITGTLDNDRLPDTIEGKSFNGDGAGLTDLNADNITAGTISNDYLPDSIANKSFSGDGAGLTDLNADNITAGILNNAYLPGSITGKAFSGSFEGSFSGNGEDLTDLNASNVTMGMLQNEFLPTNITDKNFSGNGAGLTDLNADNITTGTMDNARLPADISVTSLSGNVSGDGAGLTDLNADNITTGTIDNARLPAAISVTSLSGNVSGDGAELTDLNANNITTGTLDNDRLPDTITGKSFNGDGAGLTNLNIEGATRATATDFGVMRFATEQEALEGTLTDVAITPATLALVTKKMTQPISPKKYTLLTDGSVTGAQQVGSVAAAFLYSDYVTTGNGKNLFITKAYLNNVLRIYEWSGGFSLIQTLNSNARNSYFRVINFGEQAILYAGDSAYLFDEQLNEFVFSGATGGNEHTKYGVAFDGKYRVAMLNSKTDTQVYEVENPLTPHVLTHPISIPFPAVTSDAITAETNLKAFSFDGSEEFGLIAYAQSFWDDPILVSRLAPNAASFTTVYSAQKPNGESHSGNALVYKDKTLVLHGNNNISSFGRMDTGTYQSFQTYSGGINGAELPVFSLKDNFYGVLPSSTGSLIYQVFTGTAVLKATVPGASTSSQSIGLAIFDGDIFLINGNTLIVHKLIIS</sequence>
<dbReference type="RefSeq" id="WP_248938477.1">
    <property type="nucleotide sequence ID" value="NZ_JAKIKS010000003.1"/>
</dbReference>
<keyword evidence="2" id="KW-1185">Reference proteome</keyword>
<gene>
    <name evidence="1" type="ORF">L2764_01505</name>
</gene>
<evidence type="ECO:0000313" key="2">
    <source>
        <dbReference type="Proteomes" id="UP001203423"/>
    </source>
</evidence>
<accession>A0ABT0L6J5</accession>